<dbReference type="KEGG" id="dpp:DICPUDRAFT_152010"/>
<evidence type="ECO:0000313" key="2">
    <source>
        <dbReference type="Proteomes" id="UP000001064"/>
    </source>
</evidence>
<organism evidence="1 2">
    <name type="scientific">Dictyostelium purpureum</name>
    <name type="common">Slime mold</name>
    <dbReference type="NCBI Taxonomy" id="5786"/>
    <lineage>
        <taxon>Eukaryota</taxon>
        <taxon>Amoebozoa</taxon>
        <taxon>Evosea</taxon>
        <taxon>Eumycetozoa</taxon>
        <taxon>Dictyostelia</taxon>
        <taxon>Dictyosteliales</taxon>
        <taxon>Dictyosteliaceae</taxon>
        <taxon>Dictyostelium</taxon>
    </lineage>
</organism>
<name>F0ZK94_DICPU</name>
<evidence type="ECO:0000313" key="1">
    <source>
        <dbReference type="EMBL" id="EGC35646.1"/>
    </source>
</evidence>
<gene>
    <name evidence="1" type="ORF">DICPUDRAFT_152010</name>
</gene>
<protein>
    <submittedName>
        <fullName evidence="1">Uncharacterized protein</fullName>
    </submittedName>
</protein>
<proteinExistence type="predicted"/>
<keyword evidence="2" id="KW-1185">Reference proteome</keyword>
<dbReference type="GeneID" id="10501104"/>
<dbReference type="AlphaFoldDB" id="F0ZK94"/>
<dbReference type="VEuPathDB" id="AmoebaDB:DICPUDRAFT_152010"/>
<dbReference type="EMBL" id="GL871053">
    <property type="protein sequence ID" value="EGC35646.1"/>
    <property type="molecule type" value="Genomic_DNA"/>
</dbReference>
<dbReference type="Proteomes" id="UP000001064">
    <property type="component" value="Unassembled WGS sequence"/>
</dbReference>
<accession>F0ZK94</accession>
<sequence>MKLMDYKLYLRKFKKLSVGLKMYVNSKAVTAATPQLGSALTNATKSVKNAPNCKGSEEIDFDELSATSFKVKEYETKNGIS</sequence>
<dbReference type="RefSeq" id="XP_003287825.1">
    <property type="nucleotide sequence ID" value="XM_003287777.1"/>
</dbReference>
<dbReference type="InParanoid" id="F0ZK94"/>
<reference evidence="2" key="1">
    <citation type="journal article" date="2011" name="Genome Biol.">
        <title>Comparative genomics of the social amoebae Dictyostelium discoideum and Dictyostelium purpureum.</title>
        <authorList>
            <consortium name="US DOE Joint Genome Institute (JGI-PGF)"/>
            <person name="Sucgang R."/>
            <person name="Kuo A."/>
            <person name="Tian X."/>
            <person name="Salerno W."/>
            <person name="Parikh A."/>
            <person name="Feasley C.L."/>
            <person name="Dalin E."/>
            <person name="Tu H."/>
            <person name="Huang E."/>
            <person name="Barry K."/>
            <person name="Lindquist E."/>
            <person name="Shapiro H."/>
            <person name="Bruce D."/>
            <person name="Schmutz J."/>
            <person name="Salamov A."/>
            <person name="Fey P."/>
            <person name="Gaudet P."/>
            <person name="Anjard C."/>
            <person name="Babu M.M."/>
            <person name="Basu S."/>
            <person name="Bushmanova Y."/>
            <person name="van der Wel H."/>
            <person name="Katoh-Kurasawa M."/>
            <person name="Dinh C."/>
            <person name="Coutinho P.M."/>
            <person name="Saito T."/>
            <person name="Elias M."/>
            <person name="Schaap P."/>
            <person name="Kay R.R."/>
            <person name="Henrissat B."/>
            <person name="Eichinger L."/>
            <person name="Rivero F."/>
            <person name="Putnam N.H."/>
            <person name="West C.M."/>
            <person name="Loomis W.F."/>
            <person name="Chisholm R.L."/>
            <person name="Shaulsky G."/>
            <person name="Strassmann J.E."/>
            <person name="Queller D.C."/>
            <person name="Kuspa A."/>
            <person name="Grigoriev I.V."/>
        </authorList>
    </citation>
    <scope>NUCLEOTIDE SEQUENCE [LARGE SCALE GENOMIC DNA]</scope>
    <source>
        <strain evidence="2">QSDP1</strain>
    </source>
</reference>